<protein>
    <recommendedName>
        <fullName evidence="4">Protein-L-isoaspartate O-methyltransferase</fullName>
        <ecNumber evidence="3">2.1.1.77</ecNumber>
    </recommendedName>
    <alternativeName>
        <fullName evidence="11">L-isoaspartyl protein carboxyl methyltransferase</fullName>
    </alternativeName>
    <alternativeName>
        <fullName evidence="9">Protein L-isoaspartyl methyltransferase</fullName>
    </alternativeName>
    <alternativeName>
        <fullName evidence="10">Protein-beta-aspartate methyltransferase</fullName>
    </alternativeName>
</protein>
<dbReference type="AlphaFoldDB" id="A0A1H1PSG3"/>
<dbReference type="OrthoDB" id="4035289at2"/>
<keyword evidence="7 12" id="KW-0808">Transferase</keyword>
<organism evidence="12 13">
    <name type="scientific">Actinopolymorpha singaporensis</name>
    <dbReference type="NCBI Taxonomy" id="117157"/>
    <lineage>
        <taxon>Bacteria</taxon>
        <taxon>Bacillati</taxon>
        <taxon>Actinomycetota</taxon>
        <taxon>Actinomycetes</taxon>
        <taxon>Propionibacteriales</taxon>
        <taxon>Actinopolymorphaceae</taxon>
        <taxon>Actinopolymorpha</taxon>
    </lineage>
</organism>
<evidence type="ECO:0000256" key="2">
    <source>
        <dbReference type="ARBA" id="ARBA00005369"/>
    </source>
</evidence>
<evidence type="ECO:0000256" key="9">
    <source>
        <dbReference type="ARBA" id="ARBA00030757"/>
    </source>
</evidence>
<dbReference type="InterPro" id="IPR027573">
    <property type="entry name" value="Methyltran_FxLD"/>
</dbReference>
<evidence type="ECO:0000313" key="12">
    <source>
        <dbReference type="EMBL" id="SDS14064.1"/>
    </source>
</evidence>
<evidence type="ECO:0000313" key="13">
    <source>
        <dbReference type="Proteomes" id="UP000198983"/>
    </source>
</evidence>
<evidence type="ECO:0000256" key="11">
    <source>
        <dbReference type="ARBA" id="ARBA00031350"/>
    </source>
</evidence>
<evidence type="ECO:0000256" key="10">
    <source>
        <dbReference type="ARBA" id="ARBA00031323"/>
    </source>
</evidence>
<keyword evidence="8" id="KW-0949">S-adenosyl-L-methionine</keyword>
<sequence length="440" mass="45442">MTVKPDLRALRDALVADLRARDVLHDAAVADALATVPRHLFLPGVPPAEAYVDEAVVTRRDAEGTATSSSSQPAIMAIMLEQLDVRPGHRVLEIGAGTGYNAALLAHLVGPAGSVTTIDLQPDVADAALAALAAAGYGQVRVVCGDGALGVPDGAPYDRMIVTAGAWDLPPAWFEQLAVDGRLVVPFDLRGVMRSIAFERLGPDGSAGGPAGPRWRSRSAHTCGFMPLRGLAAGPGRRLRIGEGDAGVSLSVDGEREIDADRLAAALTAPPVEFATGLDLTTPQLVDGLFCWLALTEPDSCGLHAGAEAVERGPVEFPVVYGGPSGPSAAIGSGLVAGASAALLARPRTEDRSAVAPLVVRGYGVDGSALATRLVAAARAWHDAGRPGSADMRVEVLPLPEGAGDGADDTGAYDGRYVVDKRYVRVLVSWPRTAASSRCR</sequence>
<dbReference type="EC" id="2.1.1.77" evidence="3"/>
<evidence type="ECO:0000256" key="8">
    <source>
        <dbReference type="ARBA" id="ARBA00022691"/>
    </source>
</evidence>
<dbReference type="Gene3D" id="3.40.50.150">
    <property type="entry name" value="Vaccinia Virus protein VP39"/>
    <property type="match status" value="1"/>
</dbReference>
<keyword evidence="5" id="KW-0963">Cytoplasm</keyword>
<comment type="similarity">
    <text evidence="2">Belongs to the methyltransferase superfamily. L-isoaspartyl/D-aspartyl protein methyltransferase family.</text>
</comment>
<dbReference type="InterPro" id="IPR029063">
    <property type="entry name" value="SAM-dependent_MTases_sf"/>
</dbReference>
<dbReference type="PANTHER" id="PTHR11579">
    <property type="entry name" value="PROTEIN-L-ISOASPARTATE O-METHYLTRANSFERASE"/>
    <property type="match status" value="1"/>
</dbReference>
<dbReference type="EMBL" id="LT629732">
    <property type="protein sequence ID" value="SDS14064.1"/>
    <property type="molecule type" value="Genomic_DNA"/>
</dbReference>
<evidence type="ECO:0000256" key="3">
    <source>
        <dbReference type="ARBA" id="ARBA00011890"/>
    </source>
</evidence>
<evidence type="ECO:0000256" key="7">
    <source>
        <dbReference type="ARBA" id="ARBA00022679"/>
    </source>
</evidence>
<name>A0A1H1PSG3_9ACTN</name>
<dbReference type="Proteomes" id="UP000198983">
    <property type="component" value="Chromosome I"/>
</dbReference>
<dbReference type="GO" id="GO:0032259">
    <property type="term" value="P:methylation"/>
    <property type="evidence" value="ECO:0007669"/>
    <property type="project" value="UniProtKB-KW"/>
</dbReference>
<dbReference type="RefSeq" id="WP_157728344.1">
    <property type="nucleotide sequence ID" value="NZ_LT629732.1"/>
</dbReference>
<dbReference type="NCBIfam" id="TIGR04364">
    <property type="entry name" value="methyltran_FxLD"/>
    <property type="match status" value="1"/>
</dbReference>
<evidence type="ECO:0000256" key="4">
    <source>
        <dbReference type="ARBA" id="ARBA00013346"/>
    </source>
</evidence>
<keyword evidence="6 12" id="KW-0489">Methyltransferase</keyword>
<evidence type="ECO:0000256" key="1">
    <source>
        <dbReference type="ARBA" id="ARBA00004496"/>
    </source>
</evidence>
<dbReference type="GO" id="GO:0004719">
    <property type="term" value="F:protein-L-isoaspartate (D-aspartate) O-methyltransferase activity"/>
    <property type="evidence" value="ECO:0007669"/>
    <property type="project" value="UniProtKB-EC"/>
</dbReference>
<gene>
    <name evidence="12" type="ORF">SAMN04489717_1747</name>
</gene>
<comment type="subcellular location">
    <subcellularLocation>
        <location evidence="1">Cytoplasm</location>
    </subcellularLocation>
</comment>
<evidence type="ECO:0000256" key="6">
    <source>
        <dbReference type="ARBA" id="ARBA00022603"/>
    </source>
</evidence>
<dbReference type="Pfam" id="PF01135">
    <property type="entry name" value="PCMT"/>
    <property type="match status" value="1"/>
</dbReference>
<reference evidence="12 13" key="1">
    <citation type="submission" date="2016-10" db="EMBL/GenBank/DDBJ databases">
        <authorList>
            <person name="de Groot N.N."/>
        </authorList>
    </citation>
    <scope>NUCLEOTIDE SEQUENCE [LARGE SCALE GENOMIC DNA]</scope>
    <source>
        <strain evidence="12 13">DSM 22024</strain>
    </source>
</reference>
<keyword evidence="13" id="KW-1185">Reference proteome</keyword>
<proteinExistence type="inferred from homology"/>
<accession>A0A1H1PSG3</accession>
<dbReference type="InterPro" id="IPR000682">
    <property type="entry name" value="PCMT"/>
</dbReference>
<dbReference type="PANTHER" id="PTHR11579:SF0">
    <property type="entry name" value="PROTEIN-L-ISOASPARTATE(D-ASPARTATE) O-METHYLTRANSFERASE"/>
    <property type="match status" value="1"/>
</dbReference>
<dbReference type="GO" id="GO:0005737">
    <property type="term" value="C:cytoplasm"/>
    <property type="evidence" value="ECO:0007669"/>
    <property type="project" value="UniProtKB-SubCell"/>
</dbReference>
<dbReference type="CDD" id="cd02440">
    <property type="entry name" value="AdoMet_MTases"/>
    <property type="match status" value="1"/>
</dbReference>
<evidence type="ECO:0000256" key="5">
    <source>
        <dbReference type="ARBA" id="ARBA00022490"/>
    </source>
</evidence>
<dbReference type="STRING" id="117157.SAMN04489717_1747"/>
<dbReference type="SUPFAM" id="SSF53335">
    <property type="entry name" value="S-adenosyl-L-methionine-dependent methyltransferases"/>
    <property type="match status" value="1"/>
</dbReference>